<dbReference type="OMA" id="QMRWGTA"/>
<evidence type="ECO:0000256" key="1">
    <source>
        <dbReference type="ARBA" id="ARBA00022527"/>
    </source>
</evidence>
<keyword evidence="1" id="KW-0808">Transferase</keyword>
<keyword evidence="1" id="KW-0723">Serine/threonine-protein kinase</keyword>
<sequence length="330" mass="38243">MVAMMKLRQIIRGRTGRYIITKQLHDSVWLAMNQENDSFIVKSANHFRIHNERDALLKFQHKTPFLRPLLDEIQDPSSPPAIVLKYLEDDILHASNRKRLARAEVKYVARRVLEALSVLHQEGFVHTDIKPSNVLVNYGKGESRFKEVQLADFGSTVHLDSAYARDGDSIGTPIFRSPEAHLQMRWDTATDIWSFGAMASFSTLKAYSTCFDLTDIQLISLLYGEGFHIFKPDVPVDHEDYDLKILMKHHQCFGPFPASYDEIANQERRAVLIWVMQNCPPNTMRPFHLTTSQEIRNEDKEFVLKVMKLDPRDRPSAQELLEDSWFWLVD</sequence>
<dbReference type="PROSITE" id="PS50011">
    <property type="entry name" value="PROTEIN_KINASE_DOM"/>
    <property type="match status" value="1"/>
</dbReference>
<organism evidence="5 6">
    <name type="scientific">Penicillium italicum</name>
    <name type="common">Blue mold</name>
    <dbReference type="NCBI Taxonomy" id="40296"/>
    <lineage>
        <taxon>Eukaryota</taxon>
        <taxon>Fungi</taxon>
        <taxon>Dikarya</taxon>
        <taxon>Ascomycota</taxon>
        <taxon>Pezizomycotina</taxon>
        <taxon>Eurotiomycetes</taxon>
        <taxon>Eurotiomycetidae</taxon>
        <taxon>Eurotiales</taxon>
        <taxon>Aspergillaceae</taxon>
        <taxon>Penicillium</taxon>
    </lineage>
</organism>
<feature type="domain" description="Protein kinase" evidence="4">
    <location>
        <begin position="4"/>
        <end position="326"/>
    </location>
</feature>
<dbReference type="InterPro" id="IPR008271">
    <property type="entry name" value="Ser/Thr_kinase_AS"/>
</dbReference>
<accession>A0A0A2L2R4</accession>
<keyword evidence="3" id="KW-0067">ATP-binding</keyword>
<dbReference type="PhylomeDB" id="A0A0A2L2R4"/>
<proteinExistence type="predicted"/>
<dbReference type="Pfam" id="PF00069">
    <property type="entry name" value="Pkinase"/>
    <property type="match status" value="1"/>
</dbReference>
<dbReference type="Proteomes" id="UP000030104">
    <property type="component" value="Unassembled WGS sequence"/>
</dbReference>
<dbReference type="HOGENOM" id="CLU_076146_0_0_1"/>
<dbReference type="GO" id="GO:0005524">
    <property type="term" value="F:ATP binding"/>
    <property type="evidence" value="ECO:0007669"/>
    <property type="project" value="UniProtKB-KW"/>
</dbReference>
<keyword evidence="1" id="KW-0418">Kinase</keyword>
<dbReference type="GO" id="GO:0004674">
    <property type="term" value="F:protein serine/threonine kinase activity"/>
    <property type="evidence" value="ECO:0007669"/>
    <property type="project" value="UniProtKB-KW"/>
</dbReference>
<dbReference type="PROSITE" id="PS00108">
    <property type="entry name" value="PROTEIN_KINASE_ST"/>
    <property type="match status" value="1"/>
</dbReference>
<dbReference type="PANTHER" id="PTHR24055">
    <property type="entry name" value="MITOGEN-ACTIVATED PROTEIN KINASE"/>
    <property type="match status" value="1"/>
</dbReference>
<evidence type="ECO:0000259" key="4">
    <source>
        <dbReference type="PROSITE" id="PS50011"/>
    </source>
</evidence>
<evidence type="ECO:0000313" key="6">
    <source>
        <dbReference type="Proteomes" id="UP000030104"/>
    </source>
</evidence>
<gene>
    <name evidence="5" type="ORF">PITC_038170</name>
</gene>
<evidence type="ECO:0000313" key="5">
    <source>
        <dbReference type="EMBL" id="KGO74294.1"/>
    </source>
</evidence>
<dbReference type="SUPFAM" id="SSF56112">
    <property type="entry name" value="Protein kinase-like (PK-like)"/>
    <property type="match status" value="1"/>
</dbReference>
<evidence type="ECO:0000256" key="3">
    <source>
        <dbReference type="ARBA" id="ARBA00022840"/>
    </source>
</evidence>
<dbReference type="SMART" id="SM00220">
    <property type="entry name" value="S_TKc"/>
    <property type="match status" value="1"/>
</dbReference>
<reference evidence="5 6" key="1">
    <citation type="journal article" date="2015" name="Mol. Plant Microbe Interact.">
        <title>Genome, transcriptome, and functional analyses of Penicillium expansum provide new insights into secondary metabolism and pathogenicity.</title>
        <authorList>
            <person name="Ballester A.R."/>
            <person name="Marcet-Houben M."/>
            <person name="Levin E."/>
            <person name="Sela N."/>
            <person name="Selma-Lazaro C."/>
            <person name="Carmona L."/>
            <person name="Wisniewski M."/>
            <person name="Droby S."/>
            <person name="Gonzalez-Candelas L."/>
            <person name="Gabaldon T."/>
        </authorList>
    </citation>
    <scope>NUCLEOTIDE SEQUENCE [LARGE SCALE GENOMIC DNA]</scope>
    <source>
        <strain evidence="5 6">PHI-1</strain>
    </source>
</reference>
<dbReference type="Gene3D" id="1.10.510.10">
    <property type="entry name" value="Transferase(Phosphotransferase) domain 1"/>
    <property type="match status" value="1"/>
</dbReference>
<dbReference type="OrthoDB" id="5979581at2759"/>
<keyword evidence="2" id="KW-0547">Nucleotide-binding</keyword>
<dbReference type="InterPro" id="IPR011009">
    <property type="entry name" value="Kinase-like_dom_sf"/>
</dbReference>
<keyword evidence="6" id="KW-1185">Reference proteome</keyword>
<protein>
    <recommendedName>
        <fullName evidence="4">Protein kinase domain-containing protein</fullName>
    </recommendedName>
</protein>
<comment type="caution">
    <text evidence="5">The sequence shown here is derived from an EMBL/GenBank/DDBJ whole genome shotgun (WGS) entry which is preliminary data.</text>
</comment>
<dbReference type="STRING" id="40296.A0A0A2L2R4"/>
<name>A0A0A2L2R4_PENIT</name>
<dbReference type="InterPro" id="IPR000719">
    <property type="entry name" value="Prot_kinase_dom"/>
</dbReference>
<dbReference type="InterPro" id="IPR050117">
    <property type="entry name" value="MAPK"/>
</dbReference>
<dbReference type="EMBL" id="JQGA01000647">
    <property type="protein sequence ID" value="KGO74294.1"/>
    <property type="molecule type" value="Genomic_DNA"/>
</dbReference>
<evidence type="ECO:0000256" key="2">
    <source>
        <dbReference type="ARBA" id="ARBA00022741"/>
    </source>
</evidence>
<dbReference type="AlphaFoldDB" id="A0A0A2L2R4"/>